<dbReference type="AlphaFoldDB" id="A0A075FQK7"/>
<organism evidence="1">
    <name type="scientific">uncultured marine thaumarchaeote AD1000_38_A02</name>
    <dbReference type="NCBI Taxonomy" id="1455911"/>
    <lineage>
        <taxon>Archaea</taxon>
        <taxon>Nitrososphaerota</taxon>
        <taxon>environmental samples</taxon>
    </lineage>
</organism>
<dbReference type="EMBL" id="KF900396">
    <property type="protein sequence ID" value="AIE93503.1"/>
    <property type="molecule type" value="Genomic_DNA"/>
</dbReference>
<name>A0A075FQK7_9ARCH</name>
<reference evidence="1" key="1">
    <citation type="journal article" date="2014" name="Genome Biol. Evol.">
        <title>Pangenome evidence for extensive interdomain horizontal transfer affecting lineage core and shell genes in uncultured planktonic thaumarchaeota and euryarchaeota.</title>
        <authorList>
            <person name="Deschamps P."/>
            <person name="Zivanovic Y."/>
            <person name="Moreira D."/>
            <person name="Rodriguez-Valera F."/>
            <person name="Lopez-Garcia P."/>
        </authorList>
    </citation>
    <scope>NUCLEOTIDE SEQUENCE</scope>
</reference>
<protein>
    <recommendedName>
        <fullName evidence="2">Glycosyl transferase</fullName>
    </recommendedName>
</protein>
<accession>A0A075FQK7</accession>
<proteinExistence type="predicted"/>
<sequence>MRKKKVYFPTFGSGVGHASRASIIASSLEEDFSYRFSSFKDGYEFLMANKFQCKKIYPLDISWKKNGTVSTTKQ</sequence>
<evidence type="ECO:0000313" key="1">
    <source>
        <dbReference type="EMBL" id="AIE93503.1"/>
    </source>
</evidence>
<evidence type="ECO:0008006" key="2">
    <source>
        <dbReference type="Google" id="ProtNLM"/>
    </source>
</evidence>